<dbReference type="Pfam" id="PF01936">
    <property type="entry name" value="NYN"/>
    <property type="match status" value="1"/>
</dbReference>
<keyword evidence="3" id="KW-1185">Reference proteome</keyword>
<dbReference type="Proteomes" id="UP000251075">
    <property type="component" value="Unassembled WGS sequence"/>
</dbReference>
<dbReference type="EMBL" id="PGTO01000039">
    <property type="protein sequence ID" value="RAU20076.1"/>
    <property type="molecule type" value="Genomic_DNA"/>
</dbReference>
<evidence type="ECO:0000313" key="3">
    <source>
        <dbReference type="Proteomes" id="UP000251075"/>
    </source>
</evidence>
<reference evidence="2 3" key="1">
    <citation type="submission" date="2017-11" db="EMBL/GenBank/DDBJ databases">
        <title>Draft genome sequence of magnetotactic bacterium Magnetospirillum kuznetsovii LBB-42.</title>
        <authorList>
            <person name="Grouzdev D.S."/>
            <person name="Rysina M.S."/>
            <person name="Baslerov R.V."/>
            <person name="Koziaeva V."/>
        </authorList>
    </citation>
    <scope>NUCLEOTIDE SEQUENCE [LARGE SCALE GENOMIC DNA]</scope>
    <source>
        <strain evidence="2 3">LBB-42</strain>
    </source>
</reference>
<evidence type="ECO:0000259" key="1">
    <source>
        <dbReference type="Pfam" id="PF01936"/>
    </source>
</evidence>
<accession>A0A364NSL9</accession>
<feature type="domain" description="NYN" evidence="1">
    <location>
        <begin position="53"/>
        <end position="129"/>
    </location>
</feature>
<dbReference type="GO" id="GO:0004540">
    <property type="term" value="F:RNA nuclease activity"/>
    <property type="evidence" value="ECO:0007669"/>
    <property type="project" value="InterPro"/>
</dbReference>
<proteinExistence type="predicted"/>
<dbReference type="CDD" id="cd18722">
    <property type="entry name" value="PIN_NicB-like"/>
    <property type="match status" value="1"/>
</dbReference>
<comment type="caution">
    <text evidence="2">The sequence shown here is derived from an EMBL/GenBank/DDBJ whole genome shotgun (WGS) entry which is preliminary data.</text>
</comment>
<sequence>MQSGSTSLTLPAGEYSVAGVHPVRGAEVRKLTVGHNHVGGRRKSRTKPAINAVTAEVHAMEEKGSDVNLAVHLLNDAWKGEFDAAAVITNDTDLCEPIRMVAQERGFPVTVICPTDGTGQSMAPKLQAVASFSRHIHTADLTASQFPDSIPGTNLHKPPNW</sequence>
<organism evidence="2 3">
    <name type="scientific">Paramagnetospirillum kuznetsovii</name>
    <dbReference type="NCBI Taxonomy" id="2053833"/>
    <lineage>
        <taxon>Bacteria</taxon>
        <taxon>Pseudomonadati</taxon>
        <taxon>Pseudomonadota</taxon>
        <taxon>Alphaproteobacteria</taxon>
        <taxon>Rhodospirillales</taxon>
        <taxon>Magnetospirillaceae</taxon>
        <taxon>Paramagnetospirillum</taxon>
    </lineage>
</organism>
<dbReference type="InterPro" id="IPR021139">
    <property type="entry name" value="NYN"/>
</dbReference>
<dbReference type="OrthoDB" id="9809421at2"/>
<protein>
    <recommendedName>
        <fullName evidence="1">NYN domain-containing protein</fullName>
    </recommendedName>
</protein>
<name>A0A364NSL9_9PROT</name>
<dbReference type="AlphaFoldDB" id="A0A364NSL9"/>
<evidence type="ECO:0000313" key="2">
    <source>
        <dbReference type="EMBL" id="RAU20076.1"/>
    </source>
</evidence>
<dbReference type="Gene3D" id="3.40.50.1010">
    <property type="entry name" value="5'-nuclease"/>
    <property type="match status" value="1"/>
</dbReference>
<gene>
    <name evidence="2" type="ORF">CU669_20365</name>
</gene>